<dbReference type="EMBL" id="NQIK02000002">
    <property type="protein sequence ID" value="KAF7574371.1"/>
    <property type="molecule type" value="Genomic_DNA"/>
</dbReference>
<reference evidence="7 8" key="1">
    <citation type="journal article" date="2018" name="BMC Genomics">
        <title>Comparative genomics of the wheat fungal pathogen Pyrenophora tritici-repentis reveals chromosomal variations and genome plasticity.</title>
        <authorList>
            <person name="Moolhuijzen P."/>
            <person name="See P.T."/>
            <person name="Hane J.K."/>
            <person name="Shi G."/>
            <person name="Liu Z."/>
            <person name="Oliver R.P."/>
            <person name="Moffat C.S."/>
        </authorList>
    </citation>
    <scope>NUCLEOTIDE SEQUENCE [LARGE SCALE GENOMIC DNA]</scope>
    <source>
        <strain evidence="7">M4</strain>
    </source>
</reference>
<dbReference type="Pfam" id="PF11754">
    <property type="entry name" value="Velvet"/>
    <property type="match status" value="1"/>
</dbReference>
<dbReference type="Gene3D" id="2.60.40.3960">
    <property type="entry name" value="Velvet domain"/>
    <property type="match status" value="1"/>
</dbReference>
<gene>
    <name evidence="7" type="ORF">PtrM4_059940</name>
</gene>
<evidence type="ECO:0000256" key="3">
    <source>
        <dbReference type="ARBA" id="ARBA00023015"/>
    </source>
</evidence>
<evidence type="ECO:0000259" key="6">
    <source>
        <dbReference type="PROSITE" id="PS51821"/>
    </source>
</evidence>
<comment type="subcellular location">
    <subcellularLocation>
        <location evidence="1">Nucleus</location>
    </subcellularLocation>
</comment>
<accession>A0A834VRM8</accession>
<dbReference type="InterPro" id="IPR037525">
    <property type="entry name" value="Velvet_dom"/>
</dbReference>
<dbReference type="InterPro" id="IPR021740">
    <property type="entry name" value="Velvet"/>
</dbReference>
<dbReference type="PROSITE" id="PS51821">
    <property type="entry name" value="VELVET"/>
    <property type="match status" value="1"/>
</dbReference>
<evidence type="ECO:0000313" key="7">
    <source>
        <dbReference type="EMBL" id="KAF7574371.1"/>
    </source>
</evidence>
<dbReference type="GO" id="GO:0005634">
    <property type="term" value="C:nucleus"/>
    <property type="evidence" value="ECO:0007669"/>
    <property type="project" value="UniProtKB-SubCell"/>
</dbReference>
<name>A0A834VRM8_9PLEO</name>
<dbReference type="InterPro" id="IPR038491">
    <property type="entry name" value="Velvet_dom_sf"/>
</dbReference>
<dbReference type="KEGG" id="ptrr:90955435"/>
<protein>
    <recommendedName>
        <fullName evidence="6">Velvet domain-containing protein</fullName>
    </recommendedName>
</protein>
<dbReference type="PANTHER" id="PTHR33572:SF18">
    <property type="entry name" value="SPORE DEVELOPMENT REGULATOR VOSA"/>
    <property type="match status" value="1"/>
</dbReference>
<dbReference type="RefSeq" id="XP_065964100.1">
    <property type="nucleotide sequence ID" value="XM_066105473.1"/>
</dbReference>
<keyword evidence="3" id="KW-0805">Transcription regulation</keyword>
<evidence type="ECO:0000256" key="5">
    <source>
        <dbReference type="ARBA" id="ARBA00023242"/>
    </source>
</evidence>
<keyword evidence="4" id="KW-0804">Transcription</keyword>
<evidence type="ECO:0000256" key="2">
    <source>
        <dbReference type="ARBA" id="ARBA00022969"/>
    </source>
</evidence>
<feature type="domain" description="Velvet" evidence="6">
    <location>
        <begin position="1"/>
        <end position="144"/>
    </location>
</feature>
<comment type="caution">
    <text evidence="7">The sequence shown here is derived from an EMBL/GenBank/DDBJ whole genome shotgun (WGS) entry which is preliminary data.</text>
</comment>
<dbReference type="AlphaFoldDB" id="A0A834VRM8"/>
<evidence type="ECO:0000313" key="8">
    <source>
        <dbReference type="Proteomes" id="UP000245464"/>
    </source>
</evidence>
<proteinExistence type="predicted"/>
<keyword evidence="5" id="KW-0539">Nucleus</keyword>
<dbReference type="GeneID" id="90955435"/>
<sequence length="153" mass="17166">MFQLQVNSHEDPGQQYLQNPYIFGSISLWTSDKKGPVQTSTMKSLTGTLVSSLHRLKDPIKNEEGAYFIFGDISVKIVGKFRLCMTLYEVAPEPMYDTGSAVQNLGFILTDPFEVTASKDFKGLEESTHLSRSFSDQGVRLRLRKEKGEADAH</sequence>
<dbReference type="GO" id="GO:0030435">
    <property type="term" value="P:sporulation resulting in formation of a cellular spore"/>
    <property type="evidence" value="ECO:0007669"/>
    <property type="project" value="UniProtKB-KW"/>
</dbReference>
<evidence type="ECO:0000256" key="4">
    <source>
        <dbReference type="ARBA" id="ARBA00023163"/>
    </source>
</evidence>
<organism evidence="7 8">
    <name type="scientific">Pyrenophora tritici-repentis</name>
    <dbReference type="NCBI Taxonomy" id="45151"/>
    <lineage>
        <taxon>Eukaryota</taxon>
        <taxon>Fungi</taxon>
        <taxon>Dikarya</taxon>
        <taxon>Ascomycota</taxon>
        <taxon>Pezizomycotina</taxon>
        <taxon>Dothideomycetes</taxon>
        <taxon>Pleosporomycetidae</taxon>
        <taxon>Pleosporales</taxon>
        <taxon>Pleosporineae</taxon>
        <taxon>Pleosporaceae</taxon>
        <taxon>Pyrenophora</taxon>
    </lineage>
</organism>
<dbReference type="Proteomes" id="UP000245464">
    <property type="component" value="Chromosome 2"/>
</dbReference>
<evidence type="ECO:0000256" key="1">
    <source>
        <dbReference type="ARBA" id="ARBA00004123"/>
    </source>
</evidence>
<keyword evidence="2" id="KW-0749">Sporulation</keyword>
<dbReference type="PANTHER" id="PTHR33572">
    <property type="entry name" value="SPORE DEVELOPMENT REGULATOR VOSA"/>
    <property type="match status" value="1"/>
</dbReference>